<gene>
    <name evidence="3" type="ORF">HMPREF9194_02079</name>
</gene>
<accession>S3K0H9</accession>
<dbReference type="Pfam" id="PF03551">
    <property type="entry name" value="PadR"/>
    <property type="match status" value="1"/>
</dbReference>
<dbReference type="HOGENOM" id="CLU_089258_4_3_12"/>
<evidence type="ECO:0000259" key="2">
    <source>
        <dbReference type="Pfam" id="PF03551"/>
    </source>
</evidence>
<dbReference type="PANTHER" id="PTHR43252">
    <property type="entry name" value="TRANSCRIPTIONAL REGULATOR YQJI"/>
    <property type="match status" value="1"/>
</dbReference>
<protein>
    <recommendedName>
        <fullName evidence="2">Transcription regulator PadR N-terminal domain-containing protein</fullName>
    </recommendedName>
</protein>
<feature type="domain" description="Transcription regulator PadR N-terminal" evidence="2">
    <location>
        <begin position="10"/>
        <end position="81"/>
    </location>
</feature>
<comment type="caution">
    <text evidence="3">The sequence shown here is derived from an EMBL/GenBank/DDBJ whole genome shotgun (WGS) entry which is preliminary data.</text>
</comment>
<dbReference type="InterPro" id="IPR036390">
    <property type="entry name" value="WH_DNA-bd_sf"/>
</dbReference>
<dbReference type="Proteomes" id="UP000014541">
    <property type="component" value="Unassembled WGS sequence"/>
</dbReference>
<dbReference type="AlphaFoldDB" id="S3K0H9"/>
<dbReference type="RefSeq" id="WP_016526337.1">
    <property type="nucleotide sequence ID" value="NZ_KE332518.1"/>
</dbReference>
<evidence type="ECO:0000313" key="4">
    <source>
        <dbReference type="Proteomes" id="UP000014541"/>
    </source>
</evidence>
<evidence type="ECO:0000256" key="1">
    <source>
        <dbReference type="SAM" id="Coils"/>
    </source>
</evidence>
<organism evidence="3 4">
    <name type="scientific">Treponema maltophilum ATCC 51939</name>
    <dbReference type="NCBI Taxonomy" id="1125699"/>
    <lineage>
        <taxon>Bacteria</taxon>
        <taxon>Pseudomonadati</taxon>
        <taxon>Spirochaetota</taxon>
        <taxon>Spirochaetia</taxon>
        <taxon>Spirochaetales</taxon>
        <taxon>Treponemataceae</taxon>
        <taxon>Treponema</taxon>
    </lineage>
</organism>
<dbReference type="InterPro" id="IPR036388">
    <property type="entry name" value="WH-like_DNA-bd_sf"/>
</dbReference>
<dbReference type="STRING" id="1125699.HMPREF9194_02079"/>
<dbReference type="InterPro" id="IPR005149">
    <property type="entry name" value="Tscrpt_reg_PadR_N"/>
</dbReference>
<proteinExistence type="predicted"/>
<dbReference type="PANTHER" id="PTHR43252:SF2">
    <property type="entry name" value="TRANSCRIPTION REGULATOR, PADR-LIKE FAMILY"/>
    <property type="match status" value="1"/>
</dbReference>
<keyword evidence="1" id="KW-0175">Coiled coil</keyword>
<dbReference type="SUPFAM" id="SSF46785">
    <property type="entry name" value="Winged helix' DNA-binding domain"/>
    <property type="match status" value="1"/>
</dbReference>
<reference evidence="3 4" key="1">
    <citation type="submission" date="2013-04" db="EMBL/GenBank/DDBJ databases">
        <title>The Genome Sequence of Treponema maltophilum ATCC 51939.</title>
        <authorList>
            <consortium name="The Broad Institute Genomics Platform"/>
            <person name="Earl A."/>
            <person name="Ward D."/>
            <person name="Feldgarden M."/>
            <person name="Gevers D."/>
            <person name="Leonetti C."/>
            <person name="Blanton J.M."/>
            <person name="Dewhirst F.E."/>
            <person name="Izard J."/>
            <person name="Walker B."/>
            <person name="Young S."/>
            <person name="Zeng Q."/>
            <person name="Gargeya S."/>
            <person name="Fitzgerald M."/>
            <person name="Haas B."/>
            <person name="Abouelleil A."/>
            <person name="Allen A.W."/>
            <person name="Alvarado L."/>
            <person name="Arachchi H.M."/>
            <person name="Berlin A.M."/>
            <person name="Chapman S.B."/>
            <person name="Gainer-Dewar J."/>
            <person name="Goldberg J."/>
            <person name="Griggs A."/>
            <person name="Gujja S."/>
            <person name="Hansen M."/>
            <person name="Howarth C."/>
            <person name="Imamovic A."/>
            <person name="Ireland A."/>
            <person name="Larimer J."/>
            <person name="McCowan C."/>
            <person name="Murphy C."/>
            <person name="Pearson M."/>
            <person name="Poon T.W."/>
            <person name="Priest M."/>
            <person name="Roberts A."/>
            <person name="Saif S."/>
            <person name="Shea T."/>
            <person name="Sisk P."/>
            <person name="Sykes S."/>
            <person name="Wortman J."/>
            <person name="Nusbaum C."/>
            <person name="Birren B."/>
        </authorList>
    </citation>
    <scope>NUCLEOTIDE SEQUENCE [LARGE SCALE GENOMIC DNA]</scope>
    <source>
        <strain evidence="3 4">ATCC 51939</strain>
    </source>
</reference>
<keyword evidence="4" id="KW-1185">Reference proteome</keyword>
<dbReference type="Gene3D" id="1.10.10.10">
    <property type="entry name" value="Winged helix-like DNA-binding domain superfamily/Winged helix DNA-binding domain"/>
    <property type="match status" value="1"/>
</dbReference>
<name>S3K0H9_TREMA</name>
<feature type="coiled-coil region" evidence="1">
    <location>
        <begin position="114"/>
        <end position="141"/>
    </location>
</feature>
<evidence type="ECO:0000313" key="3">
    <source>
        <dbReference type="EMBL" id="EPF31728.1"/>
    </source>
</evidence>
<sequence length="172" mass="19622">MKTSLTEELILGILSEHSEHGYNIEKIIETRGMRKWTDIGFSSIYYVLDKLEKKGLASGKNANGKEKKEYSITEFGLNVLREKTKKRIEERMPANTHLMTGLANSTVLDGVEVADSLLKRKIRLERDLINLKEKAKEKNTAARSAARLFGLSERLILAELEWLNEEMGEVKK</sequence>
<dbReference type="eggNOG" id="COG1695">
    <property type="taxonomic scope" value="Bacteria"/>
</dbReference>
<dbReference type="OrthoDB" id="9808762at2"/>
<dbReference type="PATRIC" id="fig|1125699.3.peg.2102"/>
<dbReference type="EMBL" id="ATFF01000006">
    <property type="protein sequence ID" value="EPF31728.1"/>
    <property type="molecule type" value="Genomic_DNA"/>
</dbReference>